<dbReference type="NCBIfam" id="NF009508">
    <property type="entry name" value="PRK12866.1"/>
    <property type="match status" value="1"/>
</dbReference>
<comment type="similarity">
    <text evidence="1">Belongs to the YciI family.</text>
</comment>
<dbReference type="InterPro" id="IPR051807">
    <property type="entry name" value="Sec-metab_biosynth-assoc"/>
</dbReference>
<name>A0A1G7UGK6_9BURK</name>
<reference evidence="3 4" key="1">
    <citation type="submission" date="2016-10" db="EMBL/GenBank/DDBJ databases">
        <authorList>
            <person name="de Groot N.N."/>
        </authorList>
    </citation>
    <scope>NUCLEOTIDE SEQUENCE [LARGE SCALE GENOMIC DNA]</scope>
    <source>
        <strain evidence="3 4">LMG 2247</strain>
    </source>
</reference>
<evidence type="ECO:0000259" key="2">
    <source>
        <dbReference type="Pfam" id="PF03795"/>
    </source>
</evidence>
<dbReference type="PANTHER" id="PTHR33606:SF3">
    <property type="entry name" value="PROTEIN YCII"/>
    <property type="match status" value="1"/>
</dbReference>
<dbReference type="Proteomes" id="UP000199706">
    <property type="component" value="Unassembled WGS sequence"/>
</dbReference>
<proteinExistence type="inferred from homology"/>
<feature type="domain" description="YCII-related" evidence="2">
    <location>
        <begin position="1"/>
        <end position="85"/>
    </location>
</feature>
<accession>A0A1G7UGK6</accession>
<dbReference type="InterPro" id="IPR011008">
    <property type="entry name" value="Dimeric_a/b-barrel"/>
</dbReference>
<protein>
    <recommendedName>
        <fullName evidence="2">YCII-related domain-containing protein</fullName>
    </recommendedName>
</protein>
<evidence type="ECO:0000313" key="4">
    <source>
        <dbReference type="Proteomes" id="UP000199706"/>
    </source>
</evidence>
<dbReference type="InterPro" id="IPR005545">
    <property type="entry name" value="YCII"/>
</dbReference>
<dbReference type="SUPFAM" id="SSF54909">
    <property type="entry name" value="Dimeric alpha+beta barrel"/>
    <property type="match status" value="1"/>
</dbReference>
<evidence type="ECO:0000256" key="1">
    <source>
        <dbReference type="ARBA" id="ARBA00007689"/>
    </source>
</evidence>
<dbReference type="OrthoDB" id="70894at2"/>
<organism evidence="3 4">
    <name type="scientific">Paraburkholderia phenazinium</name>
    <dbReference type="NCBI Taxonomy" id="60549"/>
    <lineage>
        <taxon>Bacteria</taxon>
        <taxon>Pseudomonadati</taxon>
        <taxon>Pseudomonadota</taxon>
        <taxon>Betaproteobacteria</taxon>
        <taxon>Burkholderiales</taxon>
        <taxon>Burkholderiaceae</taxon>
        <taxon>Paraburkholderia</taxon>
    </lineage>
</organism>
<dbReference type="AlphaFoldDB" id="A0A1G7UGK6"/>
<dbReference type="Pfam" id="PF03795">
    <property type="entry name" value="YCII"/>
    <property type="match status" value="1"/>
</dbReference>
<sequence length="98" mass="10819">MHYLLIYDLSSDYLERRAAWREEHLKLAWAAAGRGELVLAGALGEPTDNAMLLFAGASPAAAEAFANADPYVREGLVTHWRVRPWLTVVGEQASNPVR</sequence>
<dbReference type="EMBL" id="FNCJ01000003">
    <property type="protein sequence ID" value="SDG46381.1"/>
    <property type="molecule type" value="Genomic_DNA"/>
</dbReference>
<dbReference type="RefSeq" id="WP_090683678.1">
    <property type="nucleotide sequence ID" value="NZ_CADERL010000005.1"/>
</dbReference>
<evidence type="ECO:0000313" key="3">
    <source>
        <dbReference type="EMBL" id="SDG46381.1"/>
    </source>
</evidence>
<gene>
    <name evidence="3" type="ORF">SAMN05216466_103444</name>
</gene>
<dbReference type="PANTHER" id="PTHR33606">
    <property type="entry name" value="PROTEIN YCII"/>
    <property type="match status" value="1"/>
</dbReference>
<dbReference type="Gene3D" id="3.30.70.1060">
    <property type="entry name" value="Dimeric alpha+beta barrel"/>
    <property type="match status" value="1"/>
</dbReference>